<dbReference type="EMBL" id="CP101740">
    <property type="protein sequence ID" value="UUL83280.1"/>
    <property type="molecule type" value="Genomic_DNA"/>
</dbReference>
<evidence type="ECO:0000256" key="1">
    <source>
        <dbReference type="ARBA" id="ARBA00022801"/>
    </source>
</evidence>
<keyword evidence="7" id="KW-1185">Reference proteome</keyword>
<dbReference type="Gene3D" id="3.20.20.300">
    <property type="entry name" value="Glycoside hydrolase, family 3, N-terminal domain"/>
    <property type="match status" value="1"/>
</dbReference>
<dbReference type="InterPro" id="IPR002772">
    <property type="entry name" value="Glyco_hydro_3_C"/>
</dbReference>
<gene>
    <name evidence="6" type="ORF">NMP03_03340</name>
</gene>
<evidence type="ECO:0000313" key="7">
    <source>
        <dbReference type="Proteomes" id="UP001058533"/>
    </source>
</evidence>
<evidence type="ECO:0000259" key="5">
    <source>
        <dbReference type="Pfam" id="PF18559"/>
    </source>
</evidence>
<dbReference type="Gene3D" id="2.60.120.430">
    <property type="entry name" value="Galactose-binding lectin"/>
    <property type="match status" value="1"/>
</dbReference>
<organism evidence="6 7">
    <name type="scientific">Sphingomonas qomolangmaensis</name>
    <dbReference type="NCBI Taxonomy" id="2918765"/>
    <lineage>
        <taxon>Bacteria</taxon>
        <taxon>Pseudomonadati</taxon>
        <taxon>Pseudomonadota</taxon>
        <taxon>Alphaproteobacteria</taxon>
        <taxon>Sphingomonadales</taxon>
        <taxon>Sphingomonadaceae</taxon>
        <taxon>Sphingomonas</taxon>
    </lineage>
</organism>
<evidence type="ECO:0000259" key="3">
    <source>
        <dbReference type="Pfam" id="PF00933"/>
    </source>
</evidence>
<dbReference type="Gene3D" id="3.40.50.1700">
    <property type="entry name" value="Glycoside hydrolase family 3 C-terminal domain"/>
    <property type="match status" value="1"/>
</dbReference>
<dbReference type="PANTHER" id="PTHR30620:SF77">
    <property type="entry name" value="LYSOSOMAL BETA GLUCOSIDASE-LIKE"/>
    <property type="match status" value="1"/>
</dbReference>
<feature type="signal peptide" evidence="2">
    <location>
        <begin position="1"/>
        <end position="26"/>
    </location>
</feature>
<evidence type="ECO:0000313" key="6">
    <source>
        <dbReference type="EMBL" id="UUL83280.1"/>
    </source>
</evidence>
<dbReference type="RefSeq" id="WP_256507123.1">
    <property type="nucleotide sequence ID" value="NZ_CP101740.1"/>
</dbReference>
<protein>
    <submittedName>
        <fullName evidence="6">Exo 1,3/1,4-beta-D-glucan glucohydrolase</fullName>
    </submittedName>
</protein>
<dbReference type="Pfam" id="PF18559">
    <property type="entry name" value="Exop_C"/>
    <property type="match status" value="1"/>
</dbReference>
<sequence>MQGFHRLLGSATGIALAFAIAGSALAQTVPAPPPEATVHPELWPQGNWPYKPDAAMEKRIADLIARMTIEEKVGQVVQADIASVTPADARRYHLGSILNGGNSAPGGDEFAPAAEWLKLADSFYTASVDRSDGRVGIPIIWGTDAVHGHSNIVGATLFPHNIGLGAMRDPVLIKKIAQATAKEIRATGIEWTFAPTITVPQDLRWGRAYEGYSSDPKLVASYVGEFIAGLQGKPSATPILQGPYVLASTKHFLADGGTEGGRDQGDARVSETELRDTHGVPYVQAINAGVQTVMTSFSSWNGEKIAGHKGLVTDVLKERMGFGGFVVSDWNAHGQIQGCTNASCPRALNAGLDMYMAPDSWKPLWESLVAQAKSGQVPMARLDDAVAKILRVKMRAGLFDMGKPSSRPLSGQFELLGSPEHRAIAREAVRKSLVLLKNNGSLLPLKPGANILVAGDGADDIARQAGGWTLTWQGTGIDPKHFPGATSIWNGIDGAVKAAGGTARLSPDGSFTGRKPDAAIVVFGETPYAEFQGDIATLELKPELRGPLATMKKLKAQGVPVVALMLSGRPLFVNPEINAADAFVAAWLPGSEGAGVADVLLRNRSGAVAHDFTGTLSFAWPATADAKGKTLFERGYGLKAGSRTVVPQLSEDPGVQQQAQAGVYMDKGLPAASWSLVVGDPGGSSTRVTTLPADAANGRVRVTATDFGVQEGARRFAFDGKGPAVVALTNVAAVDTTRETNGDVLLVSTIRVDQAPRAPVTLAMRSGPAQAGIALGRMEQFKPGAWTTLGVPLKCFRAGGANMAAIDTPLAVTSEGAFTFSLARVALGTDAEVKLSCGGLP</sequence>
<proteinExistence type="predicted"/>
<dbReference type="InterPro" id="IPR041443">
    <property type="entry name" value="Exop_C"/>
</dbReference>
<dbReference type="Pfam" id="PF00933">
    <property type="entry name" value="Glyco_hydro_3"/>
    <property type="match status" value="1"/>
</dbReference>
<feature type="domain" description="Glycoside hydrolase family 3 C-terminal" evidence="4">
    <location>
        <begin position="433"/>
        <end position="638"/>
    </location>
</feature>
<accession>A0ABY5LBT5</accession>
<dbReference type="InterPro" id="IPR001764">
    <property type="entry name" value="Glyco_hydro_3_N"/>
</dbReference>
<evidence type="ECO:0000259" key="4">
    <source>
        <dbReference type="Pfam" id="PF01915"/>
    </source>
</evidence>
<dbReference type="PRINTS" id="PR00133">
    <property type="entry name" value="GLHYDRLASE3"/>
</dbReference>
<dbReference type="SUPFAM" id="SSF51445">
    <property type="entry name" value="(Trans)glycosidases"/>
    <property type="match status" value="1"/>
</dbReference>
<reference evidence="6" key="1">
    <citation type="submission" date="2022-07" db="EMBL/GenBank/DDBJ databases">
        <title>Sphingomonas sp. nov., a novel bacterium isolated from the north slope of the Mount Everest.</title>
        <authorList>
            <person name="Cui X."/>
            <person name="Liu Y."/>
        </authorList>
    </citation>
    <scope>NUCLEOTIDE SEQUENCE</scope>
    <source>
        <strain evidence="6">S5-59</strain>
    </source>
</reference>
<feature type="chain" id="PRO_5047036888" evidence="2">
    <location>
        <begin position="27"/>
        <end position="841"/>
    </location>
</feature>
<dbReference type="SUPFAM" id="SSF52279">
    <property type="entry name" value="Beta-D-glucan exohydrolase, C-terminal domain"/>
    <property type="match status" value="1"/>
</dbReference>
<feature type="domain" description="ExoP galactose-binding-like" evidence="5">
    <location>
        <begin position="674"/>
        <end position="826"/>
    </location>
</feature>
<keyword evidence="2" id="KW-0732">Signal</keyword>
<dbReference type="InterPro" id="IPR036962">
    <property type="entry name" value="Glyco_hydro_3_N_sf"/>
</dbReference>
<name>A0ABY5LBT5_9SPHN</name>
<dbReference type="InterPro" id="IPR036881">
    <property type="entry name" value="Glyco_hydro_3_C_sf"/>
</dbReference>
<evidence type="ECO:0000256" key="2">
    <source>
        <dbReference type="SAM" id="SignalP"/>
    </source>
</evidence>
<dbReference type="PANTHER" id="PTHR30620">
    <property type="entry name" value="PERIPLASMIC BETA-GLUCOSIDASE-RELATED"/>
    <property type="match status" value="1"/>
</dbReference>
<dbReference type="Pfam" id="PF01915">
    <property type="entry name" value="Glyco_hydro_3_C"/>
    <property type="match status" value="1"/>
</dbReference>
<keyword evidence="1" id="KW-0378">Hydrolase</keyword>
<dbReference type="InterPro" id="IPR051915">
    <property type="entry name" value="Cellulose_Degrad_GH3"/>
</dbReference>
<feature type="domain" description="Glycoside hydrolase family 3 N-terminal" evidence="3">
    <location>
        <begin position="68"/>
        <end position="392"/>
    </location>
</feature>
<dbReference type="Proteomes" id="UP001058533">
    <property type="component" value="Chromosome"/>
</dbReference>
<dbReference type="InterPro" id="IPR017853">
    <property type="entry name" value="GH"/>
</dbReference>